<keyword evidence="3" id="KW-0106">Calcium</keyword>
<evidence type="ECO:0008006" key="8">
    <source>
        <dbReference type="Google" id="ProtNLM"/>
    </source>
</evidence>
<name>A0A564Z0X5_HYMDI</name>
<dbReference type="InterPro" id="IPR037104">
    <property type="entry name" value="Annexin_sf"/>
</dbReference>
<evidence type="ECO:0000256" key="2">
    <source>
        <dbReference type="ARBA" id="ARBA00022737"/>
    </source>
</evidence>
<dbReference type="GO" id="GO:0001786">
    <property type="term" value="F:phosphatidylserine binding"/>
    <property type="evidence" value="ECO:0007669"/>
    <property type="project" value="TreeGrafter"/>
</dbReference>
<dbReference type="PROSITE" id="PS51897">
    <property type="entry name" value="ANNEXIN_2"/>
    <property type="match status" value="1"/>
</dbReference>
<dbReference type="PRINTS" id="PR00196">
    <property type="entry name" value="ANNEXIN"/>
</dbReference>
<dbReference type="Proteomes" id="UP000321570">
    <property type="component" value="Unassembled WGS sequence"/>
</dbReference>
<keyword evidence="5" id="KW-0111">Calcium/phospholipid-binding</keyword>
<evidence type="ECO:0000313" key="7">
    <source>
        <dbReference type="Proteomes" id="UP000321570"/>
    </source>
</evidence>
<dbReference type="PANTHER" id="PTHR10502:SF239">
    <property type="entry name" value="ANNEXIN A7"/>
    <property type="match status" value="1"/>
</dbReference>
<dbReference type="GO" id="GO:0005544">
    <property type="term" value="F:calcium-dependent phospholipid binding"/>
    <property type="evidence" value="ECO:0007669"/>
    <property type="project" value="UniProtKB-KW"/>
</dbReference>
<keyword evidence="4" id="KW-0041">Annexin</keyword>
<sequence>MRSLITIVKTAINKNECIADILFNSMAGAGTHDENLTRVIMAYSETSLAEIQRSFDAKYAKTNLCQMIRDDTSGHYKKFLLAILGFK</sequence>
<gene>
    <name evidence="6" type="ORF">WMSIL1_LOCUS11097</name>
</gene>
<evidence type="ECO:0000313" key="6">
    <source>
        <dbReference type="EMBL" id="VUZ52613.1"/>
    </source>
</evidence>
<dbReference type="SMART" id="SM00335">
    <property type="entry name" value="ANX"/>
    <property type="match status" value="1"/>
</dbReference>
<dbReference type="InterPro" id="IPR001464">
    <property type="entry name" value="Annexin"/>
</dbReference>
<dbReference type="Gene3D" id="1.10.220.10">
    <property type="entry name" value="Annexin"/>
    <property type="match status" value="1"/>
</dbReference>
<dbReference type="EMBL" id="CABIJS010000510">
    <property type="protein sequence ID" value="VUZ52613.1"/>
    <property type="molecule type" value="Genomic_DNA"/>
</dbReference>
<accession>A0A564Z0X5</accession>
<dbReference type="PANTHER" id="PTHR10502">
    <property type="entry name" value="ANNEXIN"/>
    <property type="match status" value="1"/>
</dbReference>
<dbReference type="Pfam" id="PF00191">
    <property type="entry name" value="Annexin"/>
    <property type="match status" value="1"/>
</dbReference>
<evidence type="ECO:0000256" key="5">
    <source>
        <dbReference type="ARBA" id="ARBA00023302"/>
    </source>
</evidence>
<dbReference type="GO" id="GO:0005737">
    <property type="term" value="C:cytoplasm"/>
    <property type="evidence" value="ECO:0007669"/>
    <property type="project" value="TreeGrafter"/>
</dbReference>
<keyword evidence="2" id="KW-0677">Repeat</keyword>
<keyword evidence="7" id="KW-1185">Reference proteome</keyword>
<organism evidence="6 7">
    <name type="scientific">Hymenolepis diminuta</name>
    <name type="common">Rat tapeworm</name>
    <dbReference type="NCBI Taxonomy" id="6216"/>
    <lineage>
        <taxon>Eukaryota</taxon>
        <taxon>Metazoa</taxon>
        <taxon>Spiralia</taxon>
        <taxon>Lophotrochozoa</taxon>
        <taxon>Platyhelminthes</taxon>
        <taxon>Cestoda</taxon>
        <taxon>Eucestoda</taxon>
        <taxon>Cyclophyllidea</taxon>
        <taxon>Hymenolepididae</taxon>
        <taxon>Hymenolepis</taxon>
    </lineage>
</organism>
<dbReference type="SUPFAM" id="SSF47874">
    <property type="entry name" value="Annexin"/>
    <property type="match status" value="1"/>
</dbReference>
<dbReference type="GO" id="GO:0005886">
    <property type="term" value="C:plasma membrane"/>
    <property type="evidence" value="ECO:0007669"/>
    <property type="project" value="TreeGrafter"/>
</dbReference>
<dbReference type="InterPro" id="IPR018502">
    <property type="entry name" value="Annexin_repeat"/>
</dbReference>
<proteinExistence type="inferred from homology"/>
<dbReference type="FunFam" id="1.10.220.10:FF:000001">
    <property type="entry name" value="Annexin"/>
    <property type="match status" value="1"/>
</dbReference>
<protein>
    <recommendedName>
        <fullName evidence="8">Annexin</fullName>
    </recommendedName>
</protein>
<dbReference type="GO" id="GO:0012506">
    <property type="term" value="C:vesicle membrane"/>
    <property type="evidence" value="ECO:0007669"/>
    <property type="project" value="TreeGrafter"/>
</dbReference>
<evidence type="ECO:0000256" key="4">
    <source>
        <dbReference type="ARBA" id="ARBA00023216"/>
    </source>
</evidence>
<reference evidence="6 7" key="1">
    <citation type="submission" date="2019-07" db="EMBL/GenBank/DDBJ databases">
        <authorList>
            <person name="Jastrzebski P J."/>
            <person name="Paukszto L."/>
            <person name="Jastrzebski P J."/>
        </authorList>
    </citation>
    <scope>NUCLEOTIDE SEQUENCE [LARGE SCALE GENOMIC DNA]</scope>
    <source>
        <strain evidence="6 7">WMS-il1</strain>
    </source>
</reference>
<dbReference type="GO" id="GO:0005634">
    <property type="term" value="C:nucleus"/>
    <property type="evidence" value="ECO:0007669"/>
    <property type="project" value="TreeGrafter"/>
</dbReference>
<dbReference type="GO" id="GO:0005509">
    <property type="term" value="F:calcium ion binding"/>
    <property type="evidence" value="ECO:0007669"/>
    <property type="project" value="InterPro"/>
</dbReference>
<comment type="similarity">
    <text evidence="1">Belongs to the annexin family.</text>
</comment>
<evidence type="ECO:0000256" key="1">
    <source>
        <dbReference type="ARBA" id="ARBA00007831"/>
    </source>
</evidence>
<evidence type="ECO:0000256" key="3">
    <source>
        <dbReference type="ARBA" id="ARBA00022837"/>
    </source>
</evidence>
<dbReference type="AlphaFoldDB" id="A0A564Z0X5"/>